<keyword evidence="3" id="KW-0598">Phosphotransferase system</keyword>
<dbReference type="InterPro" id="IPR050399">
    <property type="entry name" value="HPr"/>
</dbReference>
<reference evidence="5 6" key="1">
    <citation type="submission" date="2020-07" db="EMBL/GenBank/DDBJ databases">
        <authorList>
            <person name="Feng H."/>
        </authorList>
    </citation>
    <scope>NUCLEOTIDE SEQUENCE [LARGE SCALE GENOMIC DNA]</scope>
    <source>
        <strain evidence="6">s-10</strain>
    </source>
</reference>
<evidence type="ECO:0000256" key="1">
    <source>
        <dbReference type="ARBA" id="ARBA00004496"/>
    </source>
</evidence>
<evidence type="ECO:0000256" key="2">
    <source>
        <dbReference type="ARBA" id="ARBA00022490"/>
    </source>
</evidence>
<dbReference type="EMBL" id="JACEIQ010000011">
    <property type="protein sequence ID" value="MBA4494931.1"/>
    <property type="molecule type" value="Genomic_DNA"/>
</dbReference>
<dbReference type="PANTHER" id="PTHR33705:SF2">
    <property type="entry name" value="PHOSPHOCARRIER PROTEIN NPR"/>
    <property type="match status" value="1"/>
</dbReference>
<dbReference type="GO" id="GO:0009401">
    <property type="term" value="P:phosphoenolpyruvate-dependent sugar phosphotransferase system"/>
    <property type="evidence" value="ECO:0007669"/>
    <property type="project" value="UniProtKB-KW"/>
</dbReference>
<dbReference type="Pfam" id="PF00381">
    <property type="entry name" value="PTS-HPr"/>
    <property type="match status" value="1"/>
</dbReference>
<sequence>MELTSQCQISPGLNLAKVLRFIKTADQFNCYILIETNKTTVNAKSLLGMCMLAASLTNRRVTLRTSGTDAEMALDHLKKLLSDDSEEITS</sequence>
<gene>
    <name evidence="5" type="ORF">H1191_11495</name>
</gene>
<evidence type="ECO:0000313" key="5">
    <source>
        <dbReference type="EMBL" id="MBA4494931.1"/>
    </source>
</evidence>
<comment type="subcellular location">
    <subcellularLocation>
        <location evidence="1">Cytoplasm</location>
    </subcellularLocation>
</comment>
<dbReference type="RefSeq" id="WP_181752176.1">
    <property type="nucleotide sequence ID" value="NZ_JACEIQ010000011.1"/>
</dbReference>
<accession>A0A7W1WRX6</accession>
<evidence type="ECO:0000313" key="6">
    <source>
        <dbReference type="Proteomes" id="UP000535491"/>
    </source>
</evidence>
<dbReference type="PROSITE" id="PS51350">
    <property type="entry name" value="PTS_HPR_DOM"/>
    <property type="match status" value="1"/>
</dbReference>
<comment type="caution">
    <text evidence="5">The sequence shown here is derived from an EMBL/GenBank/DDBJ whole genome shotgun (WGS) entry which is preliminary data.</text>
</comment>
<dbReference type="InterPro" id="IPR035895">
    <property type="entry name" value="HPr-like_sf"/>
</dbReference>
<proteinExistence type="predicted"/>
<dbReference type="GO" id="GO:0005737">
    <property type="term" value="C:cytoplasm"/>
    <property type="evidence" value="ECO:0007669"/>
    <property type="project" value="UniProtKB-SubCell"/>
</dbReference>
<dbReference type="Gene3D" id="3.30.1340.10">
    <property type="entry name" value="HPr-like"/>
    <property type="match status" value="1"/>
</dbReference>
<evidence type="ECO:0000259" key="4">
    <source>
        <dbReference type="PROSITE" id="PS51350"/>
    </source>
</evidence>
<dbReference type="PANTHER" id="PTHR33705">
    <property type="entry name" value="PHOSPHOCARRIER PROTEIN HPR"/>
    <property type="match status" value="1"/>
</dbReference>
<organism evidence="5 6">
    <name type="scientific">Paenactinomyces guangxiensis</name>
    <dbReference type="NCBI Taxonomy" id="1490290"/>
    <lineage>
        <taxon>Bacteria</taxon>
        <taxon>Bacillati</taxon>
        <taxon>Bacillota</taxon>
        <taxon>Bacilli</taxon>
        <taxon>Bacillales</taxon>
        <taxon>Thermoactinomycetaceae</taxon>
        <taxon>Paenactinomyces</taxon>
    </lineage>
</organism>
<keyword evidence="2" id="KW-0963">Cytoplasm</keyword>
<name>A0A7W1WRX6_9BACL</name>
<protein>
    <submittedName>
        <fullName evidence="5">HPr family phosphocarrier protein</fullName>
    </submittedName>
</protein>
<dbReference type="Proteomes" id="UP000535491">
    <property type="component" value="Unassembled WGS sequence"/>
</dbReference>
<dbReference type="InterPro" id="IPR000032">
    <property type="entry name" value="HPr-like"/>
</dbReference>
<feature type="domain" description="HPr" evidence="4">
    <location>
        <begin position="1"/>
        <end position="88"/>
    </location>
</feature>
<dbReference type="SUPFAM" id="SSF55594">
    <property type="entry name" value="HPr-like"/>
    <property type="match status" value="1"/>
</dbReference>
<dbReference type="AlphaFoldDB" id="A0A7W1WRX6"/>
<keyword evidence="6" id="KW-1185">Reference proteome</keyword>
<evidence type="ECO:0000256" key="3">
    <source>
        <dbReference type="ARBA" id="ARBA00022683"/>
    </source>
</evidence>